<dbReference type="InterPro" id="IPR044811">
    <property type="entry name" value="DME/ROS1"/>
</dbReference>
<feature type="region of interest" description="Disordered" evidence="10">
    <location>
        <begin position="537"/>
        <end position="566"/>
    </location>
</feature>
<name>A0A5P1F4F3_ASPOF</name>
<dbReference type="GO" id="GO:0051539">
    <property type="term" value="F:4 iron, 4 sulfur cluster binding"/>
    <property type="evidence" value="ECO:0007669"/>
    <property type="project" value="UniProtKB-KW"/>
</dbReference>
<dbReference type="PANTHER" id="PTHR46213:SF13">
    <property type="entry name" value="DEMETER-LIKE PROTEIN 2-RELATED"/>
    <property type="match status" value="1"/>
</dbReference>
<comment type="cofactor">
    <cofactor evidence="1">
        <name>[4Fe-4S] cluster</name>
        <dbReference type="ChEBI" id="CHEBI:49883"/>
    </cofactor>
</comment>
<feature type="compositionally biased region" description="Polar residues" evidence="10">
    <location>
        <begin position="418"/>
        <end position="432"/>
    </location>
</feature>
<proteinExistence type="inferred from homology"/>
<dbReference type="InterPro" id="IPR003265">
    <property type="entry name" value="HhH-GPD_domain"/>
</dbReference>
<dbReference type="Proteomes" id="UP000243459">
    <property type="component" value="Chromosome 4"/>
</dbReference>
<dbReference type="OMA" id="DQNESTH"/>
<keyword evidence="13" id="KW-1185">Reference proteome</keyword>
<dbReference type="CDD" id="cd00056">
    <property type="entry name" value="ENDO3c"/>
    <property type="match status" value="1"/>
</dbReference>
<evidence type="ECO:0000256" key="10">
    <source>
        <dbReference type="SAM" id="MobiDB-lite"/>
    </source>
</evidence>
<dbReference type="SMART" id="SM00478">
    <property type="entry name" value="ENDO3c"/>
    <property type="match status" value="1"/>
</dbReference>
<accession>A0A5P1F4F3</accession>
<dbReference type="SUPFAM" id="SSF48150">
    <property type="entry name" value="DNA-glycosylase"/>
    <property type="match status" value="1"/>
</dbReference>
<dbReference type="GO" id="GO:0046872">
    <property type="term" value="F:metal ion binding"/>
    <property type="evidence" value="ECO:0007669"/>
    <property type="project" value="UniProtKB-KW"/>
</dbReference>
<sequence>MEVPKDFGNRGQWVPVTPAKPIPLKGPPAPTPVILNPNWFNSGVANADSGELRTLLFHGEGITQMPYTRLLATNDPAIMRQMNVAPIMIGRIGRSNQEMNAEFLNQNRLMVNGRNSSLPPLAPKPQYRMSFPYLPNLNLLPDNNTASRVVNDLMNYPAPPATMEKNQMERIKDLGSVSNVASFQDLLWNESGKLQQTTVDKPHEVIDLDLNDETTSFQDLLMNGSGRFSPFAAEKPAEQSFSNQVDCSQVVTSQNQLEERNVVANSSEETIVQQADGENQGIDLNKTPQNKPKRRKYTPKVIREGKPARAPRKPATPKPPKSVENPSGKRKYVRKNKGESPLEKETPTNAPENIADQDSSSRKKPVRRSLNFDLAESQAAEDQLTGLRKETVVSSQGQDSVVLESSIDHGIEFSLNSSMNPSGNENLRVPQTPNQPPQPSRLEMMKMKWQADYEKMVNDMNSSSQQPARREGENLKKLARMMNCRNIQGNEVRNSHVAQVPVASNGSSDLLLQVGNGDYNRISRTNGNCNVNYTDTHKRRRVENDQNESTHNASSMSSCPPSSGCKPIHTMQTTSFTFADAQRLMAHGRMQSSKHTLTFDYYERQASYKQVQDQIPILSPTMNSNQPPTPEKTSIYSNNCQANEVYGPKARVEVLTEKQTKPKARRQKKKEKEHLVNSMATNVQTRVLVQYGDPLEEIVQRLKHLDINGSDGVVVAIQPQNALVPYAGGSGAIVPFDDNLIKKRKPRPKVDLDPESDRVWRLLMGKESGEGKGTNIDKEKWWEEERRIFRGRADSFIARMHLIQGDRRFSKWKGSVVDSVIGVFLTQNVSDHLSSSAFMCLAARYPPRLKDNNRSANVETISRSIEEVSEPEICGQSSSSPKQPVQMHNKEMAPSNESLESDNVGSSILDFHEIGLGLGHESPDSVLGTAITVTSCTSAVEGDDKKSSDDVVSSQNSAASSHSSSELPAQTTEQFKPSPSLNSEADELLTRRRGNGVSSFRELLEMADGRVLNNLKATGNEGMLSADHSGFIDWSSLCGTASYSYQNFSSSGSLRTERSDVFINDYNQSNLHPSAFGLNQRTINETTNGQFGAYTESSTSVKAAPHAEVHLETTHQAVQTPQPYSNLHNDNQRNNLVAGGVAESKLRNEANTSQKVSSETLNKESKVKNGKIESEKKTYDWDSLRKKVQKDGAKKERSSDAMDSLDYEALRNADVNEISNAIRERGMNNMLAERIKDFLNRLVQDHGSIDLEWLRDIPPDKAKDYLLSIRGLGLKSVECVRLLTLHHLAFPVDTNVGRIAVRLGWVPLQPLPESLQLHLLEMYPILETIQKYLWPRLCKLDQRTLYELHYQLITFGKVFCTKSKPNCNACPMRGECKHFASAFASARLALPGPEEKRMVSSTIPVSSTRSYGSVPVPLSLPQLEGITHSREQTASGNCEPIIEEPSSPEPEFIETTEIDIEDAFYNDPDEIPTIKLNFEEFTQNLQNYMDGDMSKALVAITPEAASIPMPKLKNVNRLRTEHLVYELPDSHPLLEGQLEKREVDDPCPYLLAIWTPGETAQSIEPPTACCNSQDAGKLCNRNTCFSCNSIREAQAQTVRGTLLIPCRTANRGSFPLNGTYFQVNEVFADHDSSRNPIDVPRDWIWNLPRRTVYFGTSIPSIFKGLTTEGIQHCFWRGFVCVRGFDRTARAPRPLFARLHFPASKVTRTKKPGAGAASEEKKA</sequence>
<dbReference type="InterPro" id="IPR011257">
    <property type="entry name" value="DNA_glycosylase"/>
</dbReference>
<protein>
    <recommendedName>
        <fullName evidence="11">HhH-GPD domain-containing protein</fullName>
    </recommendedName>
</protein>
<dbReference type="PANTHER" id="PTHR46213">
    <property type="entry name" value="TRANSCRIPTIONAL ACTIVATOR DEMETER"/>
    <property type="match status" value="1"/>
</dbReference>
<dbReference type="InterPro" id="IPR028924">
    <property type="entry name" value="Perm-CXXC"/>
</dbReference>
<dbReference type="EMBL" id="CM007384">
    <property type="protein sequence ID" value="ONK71531.1"/>
    <property type="molecule type" value="Genomic_DNA"/>
</dbReference>
<dbReference type="GO" id="GO:0141166">
    <property type="term" value="P:chromosomal 5-methylcytosine DNA demethylation pathway"/>
    <property type="evidence" value="ECO:0007669"/>
    <property type="project" value="InterPro"/>
</dbReference>
<feature type="compositionally biased region" description="Polar residues" evidence="10">
    <location>
        <begin position="966"/>
        <end position="983"/>
    </location>
</feature>
<feature type="region of interest" description="Disordered" evidence="10">
    <location>
        <begin position="939"/>
        <end position="992"/>
    </location>
</feature>
<evidence type="ECO:0000313" key="13">
    <source>
        <dbReference type="Proteomes" id="UP000243459"/>
    </source>
</evidence>
<gene>
    <name evidence="12" type="ORF">A4U43_C04F9600</name>
</gene>
<dbReference type="GO" id="GO:0051747">
    <property type="term" value="F:cytosine C-5 DNA demethylase activity"/>
    <property type="evidence" value="ECO:0007669"/>
    <property type="project" value="UniProtKB-ARBA"/>
</dbReference>
<keyword evidence="8" id="KW-0238">DNA-binding</keyword>
<evidence type="ECO:0000256" key="4">
    <source>
        <dbReference type="ARBA" id="ARBA00022485"/>
    </source>
</evidence>
<evidence type="ECO:0000256" key="7">
    <source>
        <dbReference type="ARBA" id="ARBA00023014"/>
    </source>
</evidence>
<dbReference type="Gramene" id="ONK71531">
    <property type="protein sequence ID" value="ONK71531"/>
    <property type="gene ID" value="A4U43_C04F9600"/>
</dbReference>
<feature type="compositionally biased region" description="Polar residues" evidence="10">
    <location>
        <begin position="1149"/>
        <end position="1160"/>
    </location>
</feature>
<comment type="similarity">
    <text evidence="3">Belongs to the DNA glycosylase family. DEMETER subfamily.</text>
</comment>
<dbReference type="InterPro" id="IPR023170">
    <property type="entry name" value="HhH_base_excis_C"/>
</dbReference>
<feature type="region of interest" description="Disordered" evidence="10">
    <location>
        <begin position="273"/>
        <end position="367"/>
    </location>
</feature>
<keyword evidence="7" id="KW-0411">Iron-sulfur</keyword>
<evidence type="ECO:0000256" key="6">
    <source>
        <dbReference type="ARBA" id="ARBA00023004"/>
    </source>
</evidence>
<dbReference type="OrthoDB" id="5607at2759"/>
<dbReference type="GO" id="GO:0006284">
    <property type="term" value="P:base-excision repair"/>
    <property type="evidence" value="ECO:0007669"/>
    <property type="project" value="InterPro"/>
</dbReference>
<dbReference type="GO" id="GO:0003677">
    <property type="term" value="F:DNA binding"/>
    <property type="evidence" value="ECO:0007669"/>
    <property type="project" value="UniProtKB-KW"/>
</dbReference>
<dbReference type="Gene3D" id="1.10.1670.10">
    <property type="entry name" value="Helix-hairpin-Helix base-excision DNA repair enzymes (C-terminal)"/>
    <property type="match status" value="1"/>
</dbReference>
<feature type="compositionally biased region" description="Low complexity" evidence="10">
    <location>
        <begin position="950"/>
        <end position="965"/>
    </location>
</feature>
<keyword evidence="9" id="KW-0539">Nucleus</keyword>
<feature type="region of interest" description="Disordered" evidence="10">
    <location>
        <begin position="418"/>
        <end position="439"/>
    </location>
</feature>
<feature type="region of interest" description="Disordered" evidence="10">
    <location>
        <begin position="867"/>
        <end position="903"/>
    </location>
</feature>
<feature type="compositionally biased region" description="Low complexity" evidence="10">
    <location>
        <begin position="554"/>
        <end position="563"/>
    </location>
</feature>
<evidence type="ECO:0000256" key="5">
    <source>
        <dbReference type="ARBA" id="ARBA00022723"/>
    </source>
</evidence>
<comment type="subcellular location">
    <subcellularLocation>
        <location evidence="2">Nucleus</location>
    </subcellularLocation>
</comment>
<evidence type="ECO:0000259" key="11">
    <source>
        <dbReference type="SMART" id="SM00478"/>
    </source>
</evidence>
<dbReference type="Pfam" id="PF15629">
    <property type="entry name" value="Perm-CXXC"/>
    <property type="match status" value="1"/>
</dbReference>
<keyword evidence="4" id="KW-0004">4Fe-4S</keyword>
<evidence type="ECO:0000256" key="3">
    <source>
        <dbReference type="ARBA" id="ARBA00005646"/>
    </source>
</evidence>
<evidence type="ECO:0000256" key="2">
    <source>
        <dbReference type="ARBA" id="ARBA00004123"/>
    </source>
</evidence>
<feature type="compositionally biased region" description="Basic and acidic residues" evidence="10">
    <location>
        <begin position="336"/>
        <end position="346"/>
    </location>
</feature>
<dbReference type="GO" id="GO:0005634">
    <property type="term" value="C:nucleus"/>
    <property type="evidence" value="ECO:0007669"/>
    <property type="project" value="UniProtKB-SubCell"/>
</dbReference>
<evidence type="ECO:0000256" key="8">
    <source>
        <dbReference type="ARBA" id="ARBA00023125"/>
    </source>
</evidence>
<evidence type="ECO:0000256" key="9">
    <source>
        <dbReference type="ARBA" id="ARBA00023242"/>
    </source>
</evidence>
<keyword evidence="5" id="KW-0479">Metal-binding</keyword>
<evidence type="ECO:0000313" key="12">
    <source>
        <dbReference type="EMBL" id="ONK71531.1"/>
    </source>
</evidence>
<feature type="compositionally biased region" description="Basic and acidic residues" evidence="10">
    <location>
        <begin position="1161"/>
        <end position="1171"/>
    </location>
</feature>
<keyword evidence="6" id="KW-0408">Iron</keyword>
<dbReference type="SMART" id="SM00525">
    <property type="entry name" value="FES"/>
    <property type="match status" value="1"/>
</dbReference>
<organism evidence="12 13">
    <name type="scientific">Asparagus officinalis</name>
    <name type="common">Garden asparagus</name>
    <dbReference type="NCBI Taxonomy" id="4686"/>
    <lineage>
        <taxon>Eukaryota</taxon>
        <taxon>Viridiplantae</taxon>
        <taxon>Streptophyta</taxon>
        <taxon>Embryophyta</taxon>
        <taxon>Tracheophyta</taxon>
        <taxon>Spermatophyta</taxon>
        <taxon>Magnoliopsida</taxon>
        <taxon>Liliopsida</taxon>
        <taxon>Asparagales</taxon>
        <taxon>Asparagaceae</taxon>
        <taxon>Asparagoideae</taxon>
        <taxon>Asparagus</taxon>
    </lineage>
</organism>
<reference evidence="13" key="1">
    <citation type="journal article" date="2017" name="Nat. Commun.">
        <title>The asparagus genome sheds light on the origin and evolution of a young Y chromosome.</title>
        <authorList>
            <person name="Harkess A."/>
            <person name="Zhou J."/>
            <person name="Xu C."/>
            <person name="Bowers J.E."/>
            <person name="Van der Hulst R."/>
            <person name="Ayyampalayam S."/>
            <person name="Mercati F."/>
            <person name="Riccardi P."/>
            <person name="McKain M.R."/>
            <person name="Kakrana A."/>
            <person name="Tang H."/>
            <person name="Ray J."/>
            <person name="Groenendijk J."/>
            <person name="Arikit S."/>
            <person name="Mathioni S.M."/>
            <person name="Nakano M."/>
            <person name="Shan H."/>
            <person name="Telgmann-Rauber A."/>
            <person name="Kanno A."/>
            <person name="Yue Z."/>
            <person name="Chen H."/>
            <person name="Li W."/>
            <person name="Chen Y."/>
            <person name="Xu X."/>
            <person name="Zhang Y."/>
            <person name="Luo S."/>
            <person name="Chen H."/>
            <person name="Gao J."/>
            <person name="Mao Z."/>
            <person name="Pires J.C."/>
            <person name="Luo M."/>
            <person name="Kudrna D."/>
            <person name="Wing R.A."/>
            <person name="Meyers B.C."/>
            <person name="Yi K."/>
            <person name="Kong H."/>
            <person name="Lavrijsen P."/>
            <person name="Sunseri F."/>
            <person name="Falavigna A."/>
            <person name="Ye Y."/>
            <person name="Leebens-Mack J.H."/>
            <person name="Chen G."/>
        </authorList>
    </citation>
    <scope>NUCLEOTIDE SEQUENCE [LARGE SCALE GENOMIC DNA]</scope>
    <source>
        <strain evidence="13">cv. DH0086</strain>
    </source>
</reference>
<dbReference type="FunFam" id="1.10.1670.10:FF:000004">
    <property type="entry name" value="DNA glycosylase/AP lyase ROS1"/>
    <property type="match status" value="1"/>
</dbReference>
<dbReference type="InterPro" id="IPR003651">
    <property type="entry name" value="Endonuclease3_FeS-loop_motif"/>
</dbReference>
<evidence type="ECO:0000256" key="1">
    <source>
        <dbReference type="ARBA" id="ARBA00001966"/>
    </source>
</evidence>
<dbReference type="Pfam" id="PF15628">
    <property type="entry name" value="RRM_DME"/>
    <property type="match status" value="1"/>
</dbReference>
<dbReference type="InterPro" id="IPR028925">
    <property type="entry name" value="RRM_DME"/>
</dbReference>
<feature type="domain" description="HhH-GPD" evidence="11">
    <location>
        <begin position="1196"/>
        <end position="1338"/>
    </location>
</feature>
<feature type="region of interest" description="Disordered" evidence="10">
    <location>
        <begin position="1143"/>
        <end position="1171"/>
    </location>
</feature>
<dbReference type="GO" id="GO:0019104">
    <property type="term" value="F:DNA N-glycosylase activity"/>
    <property type="evidence" value="ECO:0007669"/>
    <property type="project" value="InterPro"/>
</dbReference>